<sequence>MNLINNITNNWSMYEKNMEIFLLLSILGISLLVIYSATKNKQLLILSTLSFIVAAIFNVMGIYIVSLFKIPITEIFRIIPIITSILLVSNLGILVGFYISKKDMKGFNISFIMKEYFSDSVKQTIFLLLLGLSTLLFVSVQTEAVIAISILSTIAGVWSLYWISKYILK</sequence>
<dbReference type="Proteomes" id="UP000034488">
    <property type="component" value="Unassembled WGS sequence"/>
</dbReference>
<evidence type="ECO:0000313" key="2">
    <source>
        <dbReference type="EMBL" id="KKP54528.1"/>
    </source>
</evidence>
<reference evidence="2 3" key="1">
    <citation type="journal article" date="2015" name="Nature">
        <title>rRNA introns, odd ribosomes, and small enigmatic genomes across a large radiation of phyla.</title>
        <authorList>
            <person name="Brown C.T."/>
            <person name="Hug L.A."/>
            <person name="Thomas B.C."/>
            <person name="Sharon I."/>
            <person name="Castelle C.J."/>
            <person name="Singh A."/>
            <person name="Wilkins M.J."/>
            <person name="Williams K.H."/>
            <person name="Banfield J.F."/>
        </authorList>
    </citation>
    <scope>NUCLEOTIDE SEQUENCE [LARGE SCALE GENOMIC DNA]</scope>
</reference>
<protein>
    <submittedName>
        <fullName evidence="2">Uncharacterized protein</fullName>
    </submittedName>
</protein>
<keyword evidence="1" id="KW-1133">Transmembrane helix</keyword>
<feature type="transmembrane region" description="Helical" evidence="1">
    <location>
        <begin position="44"/>
        <end position="66"/>
    </location>
</feature>
<evidence type="ECO:0000313" key="3">
    <source>
        <dbReference type="Proteomes" id="UP000034488"/>
    </source>
</evidence>
<gene>
    <name evidence="2" type="ORF">UR47_C0015G0008</name>
</gene>
<name>A0A0G0AD70_9BACT</name>
<keyword evidence="1" id="KW-0812">Transmembrane</keyword>
<comment type="caution">
    <text evidence="2">The sequence shown here is derived from an EMBL/GenBank/DDBJ whole genome shotgun (WGS) entry which is preliminary data.</text>
</comment>
<feature type="transmembrane region" description="Helical" evidence="1">
    <location>
        <begin position="144"/>
        <end position="163"/>
    </location>
</feature>
<proteinExistence type="predicted"/>
<evidence type="ECO:0000256" key="1">
    <source>
        <dbReference type="SAM" id="Phobius"/>
    </source>
</evidence>
<feature type="transmembrane region" description="Helical" evidence="1">
    <location>
        <begin position="78"/>
        <end position="99"/>
    </location>
</feature>
<dbReference type="EMBL" id="LBPI01000015">
    <property type="protein sequence ID" value="KKP54528.1"/>
    <property type="molecule type" value="Genomic_DNA"/>
</dbReference>
<dbReference type="AlphaFoldDB" id="A0A0G0AD70"/>
<feature type="transmembrane region" description="Helical" evidence="1">
    <location>
        <begin position="20"/>
        <end position="37"/>
    </location>
</feature>
<feature type="transmembrane region" description="Helical" evidence="1">
    <location>
        <begin position="120"/>
        <end position="138"/>
    </location>
</feature>
<organism evidence="2 3">
    <name type="scientific">candidate division WS6 bacterium GW2011_GWB1_33_6</name>
    <dbReference type="NCBI Taxonomy" id="1619088"/>
    <lineage>
        <taxon>Bacteria</taxon>
        <taxon>Candidatus Dojkabacteria</taxon>
    </lineage>
</organism>
<accession>A0A0G0AD70</accession>
<keyword evidence="1" id="KW-0472">Membrane</keyword>